<accession>A0A1G1Y724</accession>
<feature type="region of interest" description="Disordered" evidence="2">
    <location>
        <begin position="63"/>
        <end position="104"/>
    </location>
</feature>
<dbReference type="PANTHER" id="PTHR40278">
    <property type="entry name" value="DNA UTILIZATION PROTEIN HOFN"/>
    <property type="match status" value="1"/>
</dbReference>
<comment type="caution">
    <text evidence="4">The sequence shown here is derived from an EMBL/GenBank/DDBJ whole genome shotgun (WGS) entry which is preliminary data.</text>
</comment>
<keyword evidence="3" id="KW-0812">Transmembrane</keyword>
<feature type="transmembrane region" description="Helical" evidence="3">
    <location>
        <begin position="228"/>
        <end position="249"/>
    </location>
</feature>
<dbReference type="EMBL" id="MHIH01000002">
    <property type="protein sequence ID" value="OGY47984.1"/>
    <property type="molecule type" value="Genomic_DNA"/>
</dbReference>
<evidence type="ECO:0000256" key="3">
    <source>
        <dbReference type="SAM" id="Phobius"/>
    </source>
</evidence>
<dbReference type="InterPro" id="IPR052534">
    <property type="entry name" value="Extracell_DNA_Util/SecSys_Comp"/>
</dbReference>
<keyword evidence="3" id="KW-0472">Membrane</keyword>
<gene>
    <name evidence="4" type="ORF">A3J62_00370</name>
</gene>
<keyword evidence="1" id="KW-0175">Coiled coil</keyword>
<evidence type="ECO:0000256" key="1">
    <source>
        <dbReference type="SAM" id="Coils"/>
    </source>
</evidence>
<keyword evidence="3" id="KW-1133">Transmembrane helix</keyword>
<reference evidence="4 5" key="1">
    <citation type="journal article" date="2016" name="Nat. Commun.">
        <title>Thousands of microbial genomes shed light on interconnected biogeochemical processes in an aquifer system.</title>
        <authorList>
            <person name="Anantharaman K."/>
            <person name="Brown C.T."/>
            <person name="Hug L.A."/>
            <person name="Sharon I."/>
            <person name="Castelle C.J."/>
            <person name="Probst A.J."/>
            <person name="Thomas B.C."/>
            <person name="Singh A."/>
            <person name="Wilkins M.J."/>
            <person name="Karaoz U."/>
            <person name="Brodie E.L."/>
            <person name="Williams K.H."/>
            <person name="Hubbard S.S."/>
            <person name="Banfield J.F."/>
        </authorList>
    </citation>
    <scope>NUCLEOTIDE SEQUENCE [LARGE SCALE GENOMIC DNA]</scope>
</reference>
<feature type="compositionally biased region" description="Basic and acidic residues" evidence="2">
    <location>
        <begin position="74"/>
        <end position="91"/>
    </location>
</feature>
<evidence type="ECO:0000313" key="4">
    <source>
        <dbReference type="EMBL" id="OGY47984.1"/>
    </source>
</evidence>
<feature type="region of interest" description="Disordered" evidence="2">
    <location>
        <begin position="1"/>
        <end position="49"/>
    </location>
</feature>
<dbReference type="AlphaFoldDB" id="A0A1G1Y724"/>
<name>A0A1G1Y724_9BACT</name>
<proteinExistence type="predicted"/>
<protein>
    <submittedName>
        <fullName evidence="4">Uncharacterized protein</fullName>
    </submittedName>
</protein>
<evidence type="ECO:0000313" key="5">
    <source>
        <dbReference type="Proteomes" id="UP000178747"/>
    </source>
</evidence>
<feature type="coiled-coil region" evidence="1">
    <location>
        <begin position="253"/>
        <end position="287"/>
    </location>
</feature>
<dbReference type="Proteomes" id="UP000178747">
    <property type="component" value="Unassembled WGS sequence"/>
</dbReference>
<sequence>MSNINLLPEEFREEERKEIRSVSKKPKKIRIEMSSPSIEPKPEQLEKPQPSLLSRLFAKKITLPKPLSPAPEPKPPKPEDLKIERPTEKIIHIPRPSGRAESEVKVSLATRWGFRRKKEEKIEEVVSSTKPFAPSKFDSKLVPPTEKVIEIKEKALKPKKYFKFSLFGWLKLAKDKDKEKEPKPIEVELKQKESKLRRDEEKRKTEFDINLIPEDLAKEQAAALPKRLFWSGLVVFICLLSIGTVYAGITWYKLNIDKQIEALQAEIKDLNSEIARYEKDKVDVIDLQQRLKLIRELISRHIYWTKFFDQLEKYTIKEVYYTNFSMAGTEKLVLTAIGRDYESVAKQLVAFQQASDFIKAVEINAASTEINESGDYLRVNFAIDLTFLPDVFLEPIK</sequence>
<organism evidence="4 5">
    <name type="scientific">Candidatus Buchananbacteria bacterium RIFCSPHIGHO2_02_FULL_38_8</name>
    <dbReference type="NCBI Taxonomy" id="1797538"/>
    <lineage>
        <taxon>Bacteria</taxon>
        <taxon>Candidatus Buchananiibacteriota</taxon>
    </lineage>
</organism>
<dbReference type="PANTHER" id="PTHR40278:SF1">
    <property type="entry name" value="DNA UTILIZATION PROTEIN HOFN"/>
    <property type="match status" value="1"/>
</dbReference>
<evidence type="ECO:0000256" key="2">
    <source>
        <dbReference type="SAM" id="MobiDB-lite"/>
    </source>
</evidence>
<feature type="compositionally biased region" description="Basic and acidic residues" evidence="2">
    <location>
        <begin position="9"/>
        <end position="21"/>
    </location>
</feature>